<dbReference type="AlphaFoldDB" id="A0A1B2EFH4"/>
<accession>A0A1B2EFH4</accession>
<name>A0A1B2EFH4_9HYPH</name>
<feature type="chain" id="PRO_5008536037" description="Permease" evidence="2">
    <location>
        <begin position="28"/>
        <end position="148"/>
    </location>
</feature>
<keyword evidence="1" id="KW-0812">Transmembrane</keyword>
<evidence type="ECO:0008006" key="4">
    <source>
        <dbReference type="Google" id="ProtNLM"/>
    </source>
</evidence>
<evidence type="ECO:0000313" key="3">
    <source>
        <dbReference type="EMBL" id="ANY78736.1"/>
    </source>
</evidence>
<keyword evidence="1" id="KW-0472">Membrane</keyword>
<dbReference type="EMBL" id="CP016616">
    <property type="protein sequence ID" value="ANY78736.1"/>
    <property type="molecule type" value="Genomic_DNA"/>
</dbReference>
<dbReference type="RefSeq" id="WP_099509735.1">
    <property type="nucleotide sequence ID" value="NZ_CP016616.1"/>
</dbReference>
<organism evidence="3">
    <name type="scientific">Microvirga ossetica</name>
    <dbReference type="NCBI Taxonomy" id="1882682"/>
    <lineage>
        <taxon>Bacteria</taxon>
        <taxon>Pseudomonadati</taxon>
        <taxon>Pseudomonadota</taxon>
        <taxon>Alphaproteobacteria</taxon>
        <taxon>Hyphomicrobiales</taxon>
        <taxon>Methylobacteriaceae</taxon>
        <taxon>Microvirga</taxon>
    </lineage>
</organism>
<sequence length="148" mass="15824">MGRLFAFLTPLFLAGIAIGLMASPALAEVCDKVLGEGRIGWPMHAGLWRDLLNEILSFPVLIGLGVAAITIAGPGFGRWFSLPAGLGVGTLAAMSIQENLFPHQLVEMARREGCGDAYLASAILSTLVTALLISTFVWSFYRKSDQDN</sequence>
<feature type="transmembrane region" description="Helical" evidence="1">
    <location>
        <begin position="51"/>
        <end position="72"/>
    </location>
</feature>
<protein>
    <recommendedName>
        <fullName evidence="4">Permease</fullName>
    </recommendedName>
</protein>
<proteinExistence type="predicted"/>
<evidence type="ECO:0000256" key="2">
    <source>
        <dbReference type="SAM" id="SignalP"/>
    </source>
</evidence>
<gene>
    <name evidence="3" type="ORF">BB934_11265</name>
</gene>
<reference evidence="3" key="1">
    <citation type="submission" date="2016-07" db="EMBL/GenBank/DDBJ databases">
        <title>Microvirga ossetica sp. nov. a new species of rhizobia isolated from root nodules of the legume species Vicia alpestris Steven originated from North Ossetia region in the Caucasus.</title>
        <authorList>
            <person name="Safronova V.I."/>
            <person name="Kuznetsova I.G."/>
            <person name="Sazanova A.L."/>
            <person name="Belimov A."/>
            <person name="Andronov E."/>
            <person name="Osledkin Y.S."/>
            <person name="Onishchuk O.P."/>
            <person name="Kurchak O.N."/>
            <person name="Shaposhnikov A.I."/>
            <person name="Willems A."/>
            <person name="Tikhonovich I.A."/>
        </authorList>
    </citation>
    <scope>NUCLEOTIDE SEQUENCE [LARGE SCALE GENOMIC DNA]</scope>
    <source>
        <strain evidence="3">V5/3M</strain>
    </source>
</reference>
<evidence type="ECO:0000256" key="1">
    <source>
        <dbReference type="SAM" id="Phobius"/>
    </source>
</evidence>
<keyword evidence="1" id="KW-1133">Transmembrane helix</keyword>
<feature type="transmembrane region" description="Helical" evidence="1">
    <location>
        <begin position="117"/>
        <end position="141"/>
    </location>
</feature>
<feature type="signal peptide" evidence="2">
    <location>
        <begin position="1"/>
        <end position="27"/>
    </location>
</feature>
<dbReference type="KEGG" id="moc:BB934_11265"/>
<keyword evidence="2" id="KW-0732">Signal</keyword>